<evidence type="ECO:0000313" key="4">
    <source>
        <dbReference type="Proteomes" id="UP000609121"/>
    </source>
</evidence>
<keyword evidence="2" id="KW-0472">Membrane</keyword>
<dbReference type="RefSeq" id="WP_193182154.1">
    <property type="nucleotide sequence ID" value="NZ_JACVXA010000023.1"/>
</dbReference>
<feature type="compositionally biased region" description="Polar residues" evidence="1">
    <location>
        <begin position="197"/>
        <end position="206"/>
    </location>
</feature>
<accession>A0A8J6YVG5</accession>
<proteinExistence type="predicted"/>
<feature type="transmembrane region" description="Helical" evidence="2">
    <location>
        <begin position="27"/>
        <end position="47"/>
    </location>
</feature>
<keyword evidence="2" id="KW-0812">Transmembrane</keyword>
<dbReference type="EMBL" id="JACVXA010000023">
    <property type="protein sequence ID" value="MBE3638507.1"/>
    <property type="molecule type" value="Genomic_DNA"/>
</dbReference>
<name>A0A8J6YVG5_9RHOB</name>
<organism evidence="3 4">
    <name type="scientific">Mangrovicoccus algicola</name>
    <dbReference type="NCBI Taxonomy" id="2771008"/>
    <lineage>
        <taxon>Bacteria</taxon>
        <taxon>Pseudomonadati</taxon>
        <taxon>Pseudomonadota</taxon>
        <taxon>Alphaproteobacteria</taxon>
        <taxon>Rhodobacterales</taxon>
        <taxon>Paracoccaceae</taxon>
        <taxon>Mangrovicoccus</taxon>
    </lineage>
</organism>
<evidence type="ECO:0000256" key="2">
    <source>
        <dbReference type="SAM" id="Phobius"/>
    </source>
</evidence>
<keyword evidence="4" id="KW-1185">Reference proteome</keyword>
<keyword evidence="2" id="KW-1133">Transmembrane helix</keyword>
<protein>
    <recommendedName>
        <fullName evidence="5">Tetratricopeptide repeat-like domain-containing protein</fullName>
    </recommendedName>
</protein>
<sequence length="216" mass="23392">MSSPDSFLDEVAEEVRRDRLYRLARRYGWILAVAVVAGVGGVAWWDWQKSRVELSAQGFGDALLAGLSSEDPQVRATAVSEIAATGDQVALRDLTAAGDVALQDGQAATEMLQALIGNDEVSQIYRDVARLKIVQLPDNRLTTDQRLEVLEPLLVPGHAFRLSALELRAMIRIERNEAELALADLAEIRDAADATPGQRQRATQMTVALGGGTEAS</sequence>
<dbReference type="Proteomes" id="UP000609121">
    <property type="component" value="Unassembled WGS sequence"/>
</dbReference>
<evidence type="ECO:0008006" key="5">
    <source>
        <dbReference type="Google" id="ProtNLM"/>
    </source>
</evidence>
<evidence type="ECO:0000313" key="3">
    <source>
        <dbReference type="EMBL" id="MBE3638507.1"/>
    </source>
</evidence>
<gene>
    <name evidence="3" type="ORF">ICN82_09860</name>
</gene>
<comment type="caution">
    <text evidence="3">The sequence shown here is derived from an EMBL/GenBank/DDBJ whole genome shotgun (WGS) entry which is preliminary data.</text>
</comment>
<feature type="region of interest" description="Disordered" evidence="1">
    <location>
        <begin position="194"/>
        <end position="216"/>
    </location>
</feature>
<evidence type="ECO:0000256" key="1">
    <source>
        <dbReference type="SAM" id="MobiDB-lite"/>
    </source>
</evidence>
<reference evidence="3" key="1">
    <citation type="submission" date="2020-09" db="EMBL/GenBank/DDBJ databases">
        <title>A novel bacterium of genus Mangrovicoccus, isolated from South China Sea.</title>
        <authorList>
            <person name="Huang H."/>
            <person name="Mo K."/>
            <person name="Hu Y."/>
        </authorList>
    </citation>
    <scope>NUCLEOTIDE SEQUENCE</scope>
    <source>
        <strain evidence="3">HB182678</strain>
    </source>
</reference>
<dbReference type="AlphaFoldDB" id="A0A8J6YVG5"/>